<dbReference type="GO" id="GO:0019628">
    <property type="term" value="P:urate catabolic process"/>
    <property type="evidence" value="ECO:0007669"/>
    <property type="project" value="UniProtKB-UniPathway"/>
</dbReference>
<name>A0A812PSX2_9DINO</name>
<reference evidence="12" key="1">
    <citation type="submission" date="2021-02" db="EMBL/GenBank/DDBJ databases">
        <authorList>
            <person name="Dougan E. K."/>
            <person name="Rhodes N."/>
            <person name="Thang M."/>
            <person name="Chan C."/>
        </authorList>
    </citation>
    <scope>NUCLEOTIDE SEQUENCE</scope>
</reference>
<keyword evidence="8" id="KW-0456">Lyase</keyword>
<dbReference type="GO" id="GO:0051997">
    <property type="term" value="F:2-oxo-4-hydroxy-4-carboxy-5-ureidoimidazoline decarboxylase activity"/>
    <property type="evidence" value="ECO:0007669"/>
    <property type="project" value="UniProtKB-EC"/>
</dbReference>
<dbReference type="InterPro" id="IPR018020">
    <property type="entry name" value="OHCU_decarboxylase"/>
</dbReference>
<evidence type="ECO:0000256" key="3">
    <source>
        <dbReference type="ARBA" id="ARBA00004754"/>
    </source>
</evidence>
<dbReference type="PANTHER" id="PTHR43466:SF1">
    <property type="entry name" value="2-OXO-4-HYDROXY-4-CARBOXY-5-UREIDOIMIDAZOLINE DECARBOXYLASE-RELATED"/>
    <property type="match status" value="1"/>
</dbReference>
<evidence type="ECO:0000256" key="1">
    <source>
        <dbReference type="ARBA" id="ARBA00001163"/>
    </source>
</evidence>
<evidence type="ECO:0000256" key="10">
    <source>
        <dbReference type="ARBA" id="ARBA00032116"/>
    </source>
</evidence>
<dbReference type="GO" id="GO:0006144">
    <property type="term" value="P:purine nucleobase metabolic process"/>
    <property type="evidence" value="ECO:0007669"/>
    <property type="project" value="UniProtKB-KW"/>
</dbReference>
<dbReference type="NCBIfam" id="TIGR03164">
    <property type="entry name" value="UHCUDC"/>
    <property type="match status" value="1"/>
</dbReference>
<keyword evidence="13" id="KW-1185">Reference proteome</keyword>
<dbReference type="EC" id="4.1.1.97" evidence="5"/>
<dbReference type="GO" id="GO:0000255">
    <property type="term" value="P:allantoin metabolic process"/>
    <property type="evidence" value="ECO:0007669"/>
    <property type="project" value="InterPro"/>
</dbReference>
<evidence type="ECO:0000256" key="2">
    <source>
        <dbReference type="ARBA" id="ARBA00002506"/>
    </source>
</evidence>
<protein>
    <recommendedName>
        <fullName evidence="5">2-oxo-4-hydroxy-4-carboxy-5-ureidoimidazoline decarboxylase</fullName>
        <ecNumber evidence="5">4.1.1.97</ecNumber>
    </recommendedName>
    <alternativeName>
        <fullName evidence="10">Parahox neighbor</fullName>
    </alternativeName>
    <alternativeName>
        <fullName evidence="9">Ureidoimidazoline (2-oxo-4-hydroxy-4-carboxy-5-) decarboxylase</fullName>
    </alternativeName>
</protein>
<dbReference type="InterPro" id="IPR036778">
    <property type="entry name" value="OHCU_decarboxylase_sf"/>
</dbReference>
<dbReference type="AlphaFoldDB" id="A0A812PSX2"/>
<keyword evidence="7" id="KW-0210">Decarboxylase</keyword>
<dbReference type="Proteomes" id="UP000604046">
    <property type="component" value="Unassembled WGS sequence"/>
</dbReference>
<dbReference type="Pfam" id="PF09349">
    <property type="entry name" value="OHCU_decarbox"/>
    <property type="match status" value="1"/>
</dbReference>
<evidence type="ECO:0000256" key="7">
    <source>
        <dbReference type="ARBA" id="ARBA00022793"/>
    </source>
</evidence>
<comment type="pathway">
    <text evidence="3">Purine metabolism; urate degradation; (S)-allantoin from urate: step 3/3.</text>
</comment>
<evidence type="ECO:0000256" key="4">
    <source>
        <dbReference type="ARBA" id="ARBA00005793"/>
    </source>
</evidence>
<dbReference type="Gene3D" id="1.10.3330.10">
    <property type="entry name" value="Oxo-4-hydroxy-4-carboxy-5-ureidoimidazoline decarboxylase"/>
    <property type="match status" value="1"/>
</dbReference>
<feature type="domain" description="Oxo-4-hydroxy-4-carboxy-5-ureidoimidazoline decarboxylase" evidence="11">
    <location>
        <begin position="1"/>
        <end position="160"/>
    </location>
</feature>
<evidence type="ECO:0000259" key="11">
    <source>
        <dbReference type="Pfam" id="PF09349"/>
    </source>
</evidence>
<dbReference type="PANTHER" id="PTHR43466">
    <property type="entry name" value="2-OXO-4-HYDROXY-4-CARBOXY-5-UREIDOIMIDAZOLINE DECARBOXYLASE-RELATED"/>
    <property type="match status" value="1"/>
</dbReference>
<organism evidence="12 13">
    <name type="scientific">Symbiodinium natans</name>
    <dbReference type="NCBI Taxonomy" id="878477"/>
    <lineage>
        <taxon>Eukaryota</taxon>
        <taxon>Sar</taxon>
        <taxon>Alveolata</taxon>
        <taxon>Dinophyceae</taxon>
        <taxon>Suessiales</taxon>
        <taxon>Symbiodiniaceae</taxon>
        <taxon>Symbiodinium</taxon>
    </lineage>
</organism>
<evidence type="ECO:0000313" key="13">
    <source>
        <dbReference type="Proteomes" id="UP000604046"/>
    </source>
</evidence>
<evidence type="ECO:0000313" key="12">
    <source>
        <dbReference type="EMBL" id="CAE7363148.1"/>
    </source>
</evidence>
<dbReference type="SUPFAM" id="SSF158694">
    <property type="entry name" value="UraD-Like"/>
    <property type="match status" value="1"/>
</dbReference>
<dbReference type="GO" id="GO:0005777">
    <property type="term" value="C:peroxisome"/>
    <property type="evidence" value="ECO:0007669"/>
    <property type="project" value="TreeGrafter"/>
</dbReference>
<evidence type="ECO:0000256" key="6">
    <source>
        <dbReference type="ARBA" id="ARBA00022631"/>
    </source>
</evidence>
<evidence type="ECO:0000256" key="8">
    <source>
        <dbReference type="ARBA" id="ARBA00023239"/>
    </source>
</evidence>
<proteinExistence type="inferred from homology"/>
<dbReference type="OrthoDB" id="9970124at2759"/>
<comment type="similarity">
    <text evidence="4">Belongs to the OHCU decarboxylase family.</text>
</comment>
<evidence type="ECO:0000256" key="5">
    <source>
        <dbReference type="ARBA" id="ARBA00012257"/>
    </source>
</evidence>
<evidence type="ECO:0000256" key="9">
    <source>
        <dbReference type="ARBA" id="ARBA00030624"/>
    </source>
</evidence>
<dbReference type="EMBL" id="CAJNDS010002185">
    <property type="protein sequence ID" value="CAE7363148.1"/>
    <property type="molecule type" value="Genomic_DNA"/>
</dbReference>
<dbReference type="UniPathway" id="UPA00394">
    <property type="reaction ID" value="UER00652"/>
</dbReference>
<gene>
    <name evidence="12" type="ORF">SNAT2548_LOCUS19611</name>
</gene>
<keyword evidence="6" id="KW-0659">Purine metabolism</keyword>
<comment type="function">
    <text evidence="2">Catalyzes the stereoselective decarboxylation of 2-oxo-4-hydroxy-4-carboxy-5-ureidoimidazoline (OHCU) to (S)-allantoin.</text>
</comment>
<dbReference type="InterPro" id="IPR017580">
    <property type="entry name" value="OHCU_decarboxylase-1"/>
</dbReference>
<sequence>MNRDAFLSRSGGVYEKTPWICEGAWDAGFIRESLDLHGGLPSLLESFFEQHASAAQRLELLRSHPDLAGKLAAAKQLTVESTQEQKGAGLDQCSPEELAEFQALNGRYTEKFGFPFILAVAGYDRQGILEVFRRRMDHAYDEELKEALAQVHKIAKIRIQRECAASS</sequence>
<accession>A0A812PSX2</accession>
<comment type="caution">
    <text evidence="12">The sequence shown here is derived from an EMBL/GenBank/DDBJ whole genome shotgun (WGS) entry which is preliminary data.</text>
</comment>
<comment type="catalytic activity">
    <reaction evidence="1">
        <text>5-hydroxy-2-oxo-4-ureido-2,5-dihydro-1H-imidazole-5-carboxylate + H(+) = (S)-allantoin + CO2</text>
        <dbReference type="Rhea" id="RHEA:26301"/>
        <dbReference type="ChEBI" id="CHEBI:15378"/>
        <dbReference type="ChEBI" id="CHEBI:15678"/>
        <dbReference type="ChEBI" id="CHEBI:16526"/>
        <dbReference type="ChEBI" id="CHEBI:58639"/>
        <dbReference type="EC" id="4.1.1.97"/>
    </reaction>
</comment>